<evidence type="ECO:0000313" key="5">
    <source>
        <dbReference type="EMBL" id="MBE7324497.1"/>
    </source>
</evidence>
<proteinExistence type="predicted"/>
<evidence type="ECO:0000256" key="2">
    <source>
        <dbReference type="ARBA" id="ARBA00022801"/>
    </source>
</evidence>
<sequence length="409" mass="43925">MPYAVIDFETTGLMPERSDRVLEVGVVLSDDRGQVEHEWTTLVNPGRDVGAAHIHGIRAADVLDAPGFADITDHLLELVAGRTVVAHNAWFDMRFLRAELLRAGHDLDHPPAVCSMRWAGRTIGAAALWQCCEALGIELVNAHTALDDARATSRLVAHLVEMVGQHPSWVADRDLSASFAWPGQRVPRPAPRTALRGAASDDPHVWLRSVLQAAWIPGSPEDEASYLLLLSQALLDRHVSVTEGRALQETAEAGGLTRETISRLHHDHLRAIAVEALADGVVTPEERVDLERVAAALGLGVPYVDEALAWAASVADTRAASTTSFTLAPGDRVVFTGEMAKPRDTWVSEIVAAGLASGGVTKSTKVLVSADPDSMSGKAAKARSYGIPVISEEAFARLFDAFRQEHAAV</sequence>
<feature type="domain" description="Exonuclease" evidence="4">
    <location>
        <begin position="2"/>
        <end position="165"/>
    </location>
</feature>
<dbReference type="InterPro" id="IPR012337">
    <property type="entry name" value="RNaseH-like_sf"/>
</dbReference>
<dbReference type="CDD" id="cd06127">
    <property type="entry name" value="DEDDh"/>
    <property type="match status" value="1"/>
</dbReference>
<comment type="caution">
    <text evidence="5">The sequence shown here is derived from an EMBL/GenBank/DDBJ whole genome shotgun (WGS) entry which is preliminary data.</text>
</comment>
<keyword evidence="1" id="KW-0540">Nuclease</keyword>
<keyword evidence="2" id="KW-0378">Hydrolase</keyword>
<dbReference type="InterPro" id="IPR013520">
    <property type="entry name" value="Ribonucl_H"/>
</dbReference>
<keyword evidence="3" id="KW-0269">Exonuclease</keyword>
<protein>
    <submittedName>
        <fullName evidence="5">DNA polymerase III subunit epsilon</fullName>
    </submittedName>
</protein>
<dbReference type="InterPro" id="IPR036397">
    <property type="entry name" value="RNaseH_sf"/>
</dbReference>
<dbReference type="PANTHER" id="PTHR30231">
    <property type="entry name" value="DNA POLYMERASE III SUBUNIT EPSILON"/>
    <property type="match status" value="1"/>
</dbReference>
<keyword evidence="6" id="KW-1185">Reference proteome</keyword>
<evidence type="ECO:0000256" key="3">
    <source>
        <dbReference type="ARBA" id="ARBA00022839"/>
    </source>
</evidence>
<dbReference type="SUPFAM" id="SSF158682">
    <property type="entry name" value="TerB-like"/>
    <property type="match status" value="1"/>
</dbReference>
<dbReference type="SUPFAM" id="SSF53098">
    <property type="entry name" value="Ribonuclease H-like"/>
    <property type="match status" value="1"/>
</dbReference>
<dbReference type="Pfam" id="PF00929">
    <property type="entry name" value="RNase_T"/>
    <property type="match status" value="1"/>
</dbReference>
<accession>A0ABR9RTL1</accession>
<dbReference type="InterPro" id="IPR036420">
    <property type="entry name" value="BRCT_dom_sf"/>
</dbReference>
<gene>
    <name evidence="5" type="ORF">IEQ44_07515</name>
</gene>
<dbReference type="EMBL" id="JADCSA010000006">
    <property type="protein sequence ID" value="MBE7324497.1"/>
    <property type="molecule type" value="Genomic_DNA"/>
</dbReference>
<dbReference type="RefSeq" id="WP_193637839.1">
    <property type="nucleotide sequence ID" value="NZ_JADCSA010000006.1"/>
</dbReference>
<name>A0ABR9RTL1_9ACTN</name>
<dbReference type="Gene3D" id="3.30.420.10">
    <property type="entry name" value="Ribonuclease H-like superfamily/Ribonuclease H"/>
    <property type="match status" value="1"/>
</dbReference>
<evidence type="ECO:0000259" key="4">
    <source>
        <dbReference type="SMART" id="SM00479"/>
    </source>
</evidence>
<dbReference type="PANTHER" id="PTHR30231:SF4">
    <property type="entry name" value="PROTEIN NEN2"/>
    <property type="match status" value="1"/>
</dbReference>
<dbReference type="SMART" id="SM00479">
    <property type="entry name" value="EXOIII"/>
    <property type="match status" value="1"/>
</dbReference>
<evidence type="ECO:0000256" key="1">
    <source>
        <dbReference type="ARBA" id="ARBA00022722"/>
    </source>
</evidence>
<dbReference type="Gene3D" id="3.40.50.10190">
    <property type="entry name" value="BRCT domain"/>
    <property type="match status" value="1"/>
</dbReference>
<dbReference type="InterPro" id="IPR029024">
    <property type="entry name" value="TerB-like"/>
</dbReference>
<reference evidence="5 6" key="1">
    <citation type="submission" date="2020-10" db="EMBL/GenBank/DDBJ databases">
        <title>Nocardioides sp. isolated from sludge.</title>
        <authorList>
            <person name="Zhang X."/>
        </authorList>
    </citation>
    <scope>NUCLEOTIDE SEQUENCE [LARGE SCALE GENOMIC DNA]</scope>
    <source>
        <strain evidence="5 6">Y6</strain>
    </source>
</reference>
<dbReference type="Proteomes" id="UP000756387">
    <property type="component" value="Unassembled WGS sequence"/>
</dbReference>
<dbReference type="SUPFAM" id="SSF52113">
    <property type="entry name" value="BRCT domain"/>
    <property type="match status" value="1"/>
</dbReference>
<evidence type="ECO:0000313" key="6">
    <source>
        <dbReference type="Proteomes" id="UP000756387"/>
    </source>
</evidence>
<organism evidence="5 6">
    <name type="scientific">Nocardioides malaquae</name>
    <dbReference type="NCBI Taxonomy" id="2773426"/>
    <lineage>
        <taxon>Bacteria</taxon>
        <taxon>Bacillati</taxon>
        <taxon>Actinomycetota</taxon>
        <taxon>Actinomycetes</taxon>
        <taxon>Propionibacteriales</taxon>
        <taxon>Nocardioidaceae</taxon>
        <taxon>Nocardioides</taxon>
    </lineage>
</organism>